<gene>
    <name evidence="5" type="ORF">EOI86_15515</name>
</gene>
<evidence type="ECO:0000313" key="5">
    <source>
        <dbReference type="EMBL" id="RVU36592.1"/>
    </source>
</evidence>
<dbReference type="InterPro" id="IPR015168">
    <property type="entry name" value="SsuA/THI5"/>
</dbReference>
<evidence type="ECO:0000256" key="3">
    <source>
        <dbReference type="ARBA" id="ARBA00022729"/>
    </source>
</evidence>
<dbReference type="Gene3D" id="3.40.190.10">
    <property type="entry name" value="Periplasmic binding protein-like II"/>
    <property type="match status" value="2"/>
</dbReference>
<dbReference type="InterPro" id="IPR001638">
    <property type="entry name" value="Solute-binding_3/MltF_N"/>
</dbReference>
<comment type="subcellular location">
    <subcellularLocation>
        <location evidence="1">Periplasm</location>
    </subcellularLocation>
</comment>
<comment type="caution">
    <text evidence="5">The sequence shown here is derived from an EMBL/GenBank/DDBJ whole genome shotgun (WGS) entry which is preliminary data.</text>
</comment>
<dbReference type="AlphaFoldDB" id="A0A3S2VPS8"/>
<dbReference type="SMART" id="SM00062">
    <property type="entry name" value="PBPb"/>
    <property type="match status" value="1"/>
</dbReference>
<dbReference type="SUPFAM" id="SSF53850">
    <property type="entry name" value="Periplasmic binding protein-like II"/>
    <property type="match status" value="1"/>
</dbReference>
<comment type="similarity">
    <text evidence="2">Belongs to the bacterial solute-binding protein SsuA/TauA family.</text>
</comment>
<name>A0A3S2VPS8_9PROT</name>
<protein>
    <submittedName>
        <fullName evidence="5">ABC transporter substrate-binding protein</fullName>
    </submittedName>
</protein>
<evidence type="ECO:0000256" key="1">
    <source>
        <dbReference type="ARBA" id="ARBA00004418"/>
    </source>
</evidence>
<evidence type="ECO:0000259" key="4">
    <source>
        <dbReference type="SMART" id="SM00062"/>
    </source>
</evidence>
<dbReference type="PANTHER" id="PTHR30024:SF47">
    <property type="entry name" value="TAURINE-BINDING PERIPLASMIC PROTEIN"/>
    <property type="match status" value="1"/>
</dbReference>
<dbReference type="PANTHER" id="PTHR30024">
    <property type="entry name" value="ALIPHATIC SULFONATES-BINDING PROTEIN-RELATED"/>
    <property type="match status" value="1"/>
</dbReference>
<accession>A0A3S2VPS8</accession>
<evidence type="ECO:0000313" key="6">
    <source>
        <dbReference type="Proteomes" id="UP000287447"/>
    </source>
</evidence>
<dbReference type="Pfam" id="PF09084">
    <property type="entry name" value="NMT1"/>
    <property type="match status" value="1"/>
</dbReference>
<feature type="domain" description="Solute-binding protein family 3/N-terminal" evidence="4">
    <location>
        <begin position="46"/>
        <end position="263"/>
    </location>
</feature>
<evidence type="ECO:0000256" key="2">
    <source>
        <dbReference type="ARBA" id="ARBA00010742"/>
    </source>
</evidence>
<dbReference type="EMBL" id="SADE01000002">
    <property type="protein sequence ID" value="RVU36592.1"/>
    <property type="molecule type" value="Genomic_DNA"/>
</dbReference>
<keyword evidence="3" id="KW-0732">Signal</keyword>
<organism evidence="5 6">
    <name type="scientific">Hwanghaeella grinnelliae</name>
    <dbReference type="NCBI Taxonomy" id="2500179"/>
    <lineage>
        <taxon>Bacteria</taxon>
        <taxon>Pseudomonadati</taxon>
        <taxon>Pseudomonadota</taxon>
        <taxon>Alphaproteobacteria</taxon>
        <taxon>Rhodospirillales</taxon>
        <taxon>Rhodospirillaceae</taxon>
        <taxon>Hwanghaeella</taxon>
    </lineage>
</organism>
<keyword evidence="6" id="KW-1185">Reference proteome</keyword>
<sequence length="340" mass="37337">MSKNSVEKPYHVANAGRSLSLRFLLLFPVFAFCVLYSIGVANAAEKLVVATSKSGWLIWIAQERGLFEDYGADVAVELVESGVEAGKGLIDGRYDIATMSEFAFVSRSFSNVDLRIFGTAAAIYNVRLVGRLGSGLASFSDLPGKKIGLRTGAIGEFFLGKTLDLHGTSLEAVQIEDIPATDLPNAVADGKVDAIVSWEPYATEAQGLLGDDAMFADLQSEQPYYFTLSASQKTLIENQETIERFLQALIDAAEWAQRNETEAMKLLGRVLNLNLDDLERFWSGHVMEVAITQDLLFLMEQEARWRVERGLSAGGIPNYLERLETGPLERVAPHHVGVIQ</sequence>
<dbReference type="Proteomes" id="UP000287447">
    <property type="component" value="Unassembled WGS sequence"/>
</dbReference>
<proteinExistence type="inferred from homology"/>
<dbReference type="GO" id="GO:0042597">
    <property type="term" value="C:periplasmic space"/>
    <property type="evidence" value="ECO:0007669"/>
    <property type="project" value="UniProtKB-SubCell"/>
</dbReference>
<reference evidence="6" key="1">
    <citation type="submission" date="2019-01" db="EMBL/GenBank/DDBJ databases">
        <title>Gri0909 isolated from a small marine red alga.</title>
        <authorList>
            <person name="Kim J."/>
            <person name="Jeong S.E."/>
            <person name="Jeon C.O."/>
        </authorList>
    </citation>
    <scope>NUCLEOTIDE SEQUENCE [LARGE SCALE GENOMIC DNA]</scope>
    <source>
        <strain evidence="6">Gri0909</strain>
    </source>
</reference>